<keyword evidence="5" id="KW-0552">Olfaction</keyword>
<keyword evidence="3" id="KW-0716">Sensory transduction</keyword>
<evidence type="ECO:0000256" key="8">
    <source>
        <dbReference type="ARBA" id="ARBA00023170"/>
    </source>
</evidence>
<accession>A0A6P8N747</accession>
<keyword evidence="8" id="KW-0675">Receptor</keyword>
<dbReference type="AlphaFoldDB" id="A0A6P8N747"/>
<dbReference type="GO" id="GO:0005886">
    <property type="term" value="C:plasma membrane"/>
    <property type="evidence" value="ECO:0007669"/>
    <property type="project" value="UniProtKB-SubCell"/>
</dbReference>
<organism evidence="11 12">
    <name type="scientific">Bombus bifarius</name>
    <dbReference type="NCBI Taxonomy" id="103933"/>
    <lineage>
        <taxon>Eukaryota</taxon>
        <taxon>Metazoa</taxon>
        <taxon>Ecdysozoa</taxon>
        <taxon>Arthropoda</taxon>
        <taxon>Hexapoda</taxon>
        <taxon>Insecta</taxon>
        <taxon>Pterygota</taxon>
        <taxon>Neoptera</taxon>
        <taxon>Endopterygota</taxon>
        <taxon>Hymenoptera</taxon>
        <taxon>Apocrita</taxon>
        <taxon>Aculeata</taxon>
        <taxon>Apoidea</taxon>
        <taxon>Anthophila</taxon>
        <taxon>Apidae</taxon>
        <taxon>Bombus</taxon>
        <taxon>Pyrobombus</taxon>
    </lineage>
</organism>
<evidence type="ECO:0000256" key="4">
    <source>
        <dbReference type="ARBA" id="ARBA00022692"/>
    </source>
</evidence>
<dbReference type="GO" id="GO:0007165">
    <property type="term" value="P:signal transduction"/>
    <property type="evidence" value="ECO:0007669"/>
    <property type="project" value="UniProtKB-KW"/>
</dbReference>
<keyword evidence="2" id="KW-1003">Cell membrane</keyword>
<evidence type="ECO:0000256" key="9">
    <source>
        <dbReference type="ARBA" id="ARBA00023224"/>
    </source>
</evidence>
<comment type="subcellular location">
    <subcellularLocation>
        <location evidence="1">Cell membrane</location>
        <topology evidence="1">Multi-pass membrane protein</topology>
    </subcellularLocation>
</comment>
<dbReference type="InterPro" id="IPR004117">
    <property type="entry name" value="7tm6_olfct_rcpt"/>
</dbReference>
<protein>
    <submittedName>
        <fullName evidence="12">Uncharacterized protein LOC117214654</fullName>
    </submittedName>
</protein>
<evidence type="ECO:0000313" key="11">
    <source>
        <dbReference type="Proteomes" id="UP000515164"/>
    </source>
</evidence>
<evidence type="ECO:0000256" key="6">
    <source>
        <dbReference type="ARBA" id="ARBA00022989"/>
    </source>
</evidence>
<proteinExistence type="predicted"/>
<keyword evidence="6 10" id="KW-1133">Transmembrane helix</keyword>
<sequence>MEKLILIYPNVLQLSNAITNANDQPEFLISAICVISHIVFLYLCHYSGQIMVDRSLDVFKETYNSTWYCMPVEAQELLLFIMLRSSTESVVNIFGFFVLSHVGFSKMLSTSVSYFTMIYSLQ</sequence>
<evidence type="ECO:0000256" key="10">
    <source>
        <dbReference type="SAM" id="Phobius"/>
    </source>
</evidence>
<dbReference type="Proteomes" id="UP000515164">
    <property type="component" value="Unplaced"/>
</dbReference>
<dbReference type="RefSeq" id="XP_033316748.1">
    <property type="nucleotide sequence ID" value="XM_033460857.1"/>
</dbReference>
<evidence type="ECO:0000256" key="2">
    <source>
        <dbReference type="ARBA" id="ARBA00022475"/>
    </source>
</evidence>
<keyword evidence="11" id="KW-1185">Reference proteome</keyword>
<dbReference type="GO" id="GO:0004984">
    <property type="term" value="F:olfactory receptor activity"/>
    <property type="evidence" value="ECO:0007669"/>
    <property type="project" value="InterPro"/>
</dbReference>
<gene>
    <name evidence="12" type="primary">LOC117214654</name>
</gene>
<evidence type="ECO:0000256" key="3">
    <source>
        <dbReference type="ARBA" id="ARBA00022606"/>
    </source>
</evidence>
<keyword evidence="7 10" id="KW-0472">Membrane</keyword>
<dbReference type="PANTHER" id="PTHR21137">
    <property type="entry name" value="ODORANT RECEPTOR"/>
    <property type="match status" value="1"/>
</dbReference>
<evidence type="ECO:0000256" key="1">
    <source>
        <dbReference type="ARBA" id="ARBA00004651"/>
    </source>
</evidence>
<dbReference type="PANTHER" id="PTHR21137:SF35">
    <property type="entry name" value="ODORANT RECEPTOR 19A-RELATED"/>
    <property type="match status" value="1"/>
</dbReference>
<dbReference type="GeneID" id="117214654"/>
<name>A0A6P8N747_9HYME</name>
<feature type="transmembrane region" description="Helical" evidence="10">
    <location>
        <begin position="27"/>
        <end position="44"/>
    </location>
</feature>
<reference evidence="12" key="1">
    <citation type="submission" date="2025-08" db="UniProtKB">
        <authorList>
            <consortium name="RefSeq"/>
        </authorList>
    </citation>
    <scope>IDENTIFICATION</scope>
    <source>
        <tissue evidence="12">Muscle</tissue>
    </source>
</reference>
<evidence type="ECO:0000313" key="12">
    <source>
        <dbReference type="RefSeq" id="XP_033316748.1"/>
    </source>
</evidence>
<dbReference type="KEGG" id="bbif:117214654"/>
<evidence type="ECO:0000256" key="5">
    <source>
        <dbReference type="ARBA" id="ARBA00022725"/>
    </source>
</evidence>
<keyword evidence="9" id="KW-0807">Transducer</keyword>
<dbReference type="GO" id="GO:0005549">
    <property type="term" value="F:odorant binding"/>
    <property type="evidence" value="ECO:0007669"/>
    <property type="project" value="InterPro"/>
</dbReference>
<evidence type="ECO:0000256" key="7">
    <source>
        <dbReference type="ARBA" id="ARBA00023136"/>
    </source>
</evidence>
<dbReference type="Pfam" id="PF02949">
    <property type="entry name" value="7tm_6"/>
    <property type="match status" value="1"/>
</dbReference>
<keyword evidence="4 10" id="KW-0812">Transmembrane</keyword>